<comment type="caution">
    <text evidence="1">The sequence shown here is derived from an EMBL/GenBank/DDBJ whole genome shotgun (WGS) entry which is preliminary data.</text>
</comment>
<gene>
    <name evidence="1" type="ORF">QAD02_016024</name>
</gene>
<evidence type="ECO:0000313" key="1">
    <source>
        <dbReference type="EMBL" id="KAJ8680237.1"/>
    </source>
</evidence>
<sequence length="145" mass="16224">MGGLKSLAALALIKIKIVLAVAVVLAIVAFSMRYLFHGGLHGLIYKSNDLLYHEPYQHHPGPAYLPAVIHEPATVYGHAPQSSWDHHEIESYGNQWSKVGDGGRDFLSIPSMTSILQSIFFGNTISEKAPELEKRSRWKFKNIQR</sequence>
<organism evidence="1 2">
    <name type="scientific">Eretmocerus hayati</name>
    <dbReference type="NCBI Taxonomy" id="131215"/>
    <lineage>
        <taxon>Eukaryota</taxon>
        <taxon>Metazoa</taxon>
        <taxon>Ecdysozoa</taxon>
        <taxon>Arthropoda</taxon>
        <taxon>Hexapoda</taxon>
        <taxon>Insecta</taxon>
        <taxon>Pterygota</taxon>
        <taxon>Neoptera</taxon>
        <taxon>Endopterygota</taxon>
        <taxon>Hymenoptera</taxon>
        <taxon>Apocrita</taxon>
        <taxon>Proctotrupomorpha</taxon>
        <taxon>Chalcidoidea</taxon>
        <taxon>Aphelinidae</taxon>
        <taxon>Aphelininae</taxon>
        <taxon>Eretmocerus</taxon>
    </lineage>
</organism>
<accession>A0ACC2P9W9</accession>
<proteinExistence type="predicted"/>
<name>A0ACC2P9W9_9HYME</name>
<dbReference type="Proteomes" id="UP001239111">
    <property type="component" value="Chromosome 2"/>
</dbReference>
<protein>
    <submittedName>
        <fullName evidence="1">Uncharacterized protein</fullName>
    </submittedName>
</protein>
<dbReference type="EMBL" id="CM056742">
    <property type="protein sequence ID" value="KAJ8680237.1"/>
    <property type="molecule type" value="Genomic_DNA"/>
</dbReference>
<evidence type="ECO:0000313" key="2">
    <source>
        <dbReference type="Proteomes" id="UP001239111"/>
    </source>
</evidence>
<reference evidence="1" key="1">
    <citation type="submission" date="2023-04" db="EMBL/GenBank/DDBJ databases">
        <title>A chromosome-level genome assembly of the parasitoid wasp Eretmocerus hayati.</title>
        <authorList>
            <person name="Zhong Y."/>
            <person name="Liu S."/>
            <person name="Liu Y."/>
        </authorList>
    </citation>
    <scope>NUCLEOTIDE SEQUENCE</scope>
    <source>
        <strain evidence="1">ZJU_SS_LIU_2023</strain>
    </source>
</reference>
<keyword evidence="2" id="KW-1185">Reference proteome</keyword>